<evidence type="ECO:0000313" key="2">
    <source>
        <dbReference type="Proteomes" id="UP001060504"/>
    </source>
</evidence>
<dbReference type="EMBL" id="BPRH01003316">
    <property type="protein sequence ID" value="GJF08903.1"/>
    <property type="molecule type" value="Genomic_DNA"/>
</dbReference>
<sequence length="165" mass="17235">MTVIIDNQSFVNGLAAARVMAYAGTDDPTHAAVVLGTARVETDGPGTQNSLAFVASDGVSPGEVLYEADGDLKLVKFSTTQAAQLLSVAKGVATAVKKIDKDAECTVELSVVEEGSTLLVRTLTDGDPGDADSRHYIPLQDVKDFPIEVPPRSLSWLCSVDASIG</sequence>
<proteinExistence type="predicted"/>
<accession>A0ABQ4V366</accession>
<protein>
    <submittedName>
        <fullName evidence="1">Uncharacterized protein</fullName>
    </submittedName>
</protein>
<organism evidence="1 2">
    <name type="scientific">Mycolicibacterium cyprinidarum</name>
    <dbReference type="NCBI Taxonomy" id="2860311"/>
    <lineage>
        <taxon>Bacteria</taxon>
        <taxon>Bacillati</taxon>
        <taxon>Actinomycetota</taxon>
        <taxon>Actinomycetes</taxon>
        <taxon>Mycobacteriales</taxon>
        <taxon>Mycobacteriaceae</taxon>
        <taxon>Mycolicibacterium</taxon>
    </lineage>
</organism>
<comment type="caution">
    <text evidence="1">The sequence shown here is derived from an EMBL/GenBank/DDBJ whole genome shotgun (WGS) entry which is preliminary data.</text>
</comment>
<dbReference type="Proteomes" id="UP001060504">
    <property type="component" value="Unassembled WGS sequence"/>
</dbReference>
<gene>
    <name evidence="1" type="ORF">NGTWS1702_31780</name>
</gene>
<name>A0ABQ4V366_9MYCO</name>
<keyword evidence="2" id="KW-1185">Reference proteome</keyword>
<reference evidence="1 2" key="1">
    <citation type="submission" date="2021-08" db="EMBL/GenBank/DDBJ databases">
        <title>Draft genome sequence of Mycolicibacterium sp. NGTWS1702 strain.</title>
        <authorList>
            <person name="Matsumoto M."/>
            <person name="Tang B.C.C."/>
            <person name="Machida Y."/>
            <person name="Matoyama H."/>
            <person name="Kishihara T."/>
            <person name="Sato S."/>
            <person name="Kondo I."/>
            <person name="Sano M."/>
            <person name="Kato G."/>
        </authorList>
    </citation>
    <scope>NUCLEOTIDE SEQUENCE [LARGE SCALE GENOMIC DNA]</scope>
    <source>
        <strain evidence="1 2">NGTWSNA01</strain>
    </source>
</reference>
<evidence type="ECO:0000313" key="1">
    <source>
        <dbReference type="EMBL" id="GJF08903.1"/>
    </source>
</evidence>